<dbReference type="Gene3D" id="3.30.2400.10">
    <property type="entry name" value="Major capsid protein gp5"/>
    <property type="match status" value="1"/>
</dbReference>
<reference evidence="4" key="1">
    <citation type="journal article" date="2021" name="Proc. Natl. Acad. Sci. U.S.A.">
        <title>A Catalog of Tens of Thousands of Viruses from Human Metagenomes Reveals Hidden Associations with Chronic Diseases.</title>
        <authorList>
            <person name="Tisza M.J."/>
            <person name="Buck C.B."/>
        </authorList>
    </citation>
    <scope>NUCLEOTIDE SEQUENCE</scope>
    <source>
        <strain evidence="4">CtGkF2</strain>
    </source>
</reference>
<feature type="domain" description="Phage capsid-like C-terminal" evidence="3">
    <location>
        <begin position="6"/>
        <end position="259"/>
    </location>
</feature>
<sequence>MGPTGVSIPFWDGDVQASWVDEGGKKPLTKGGFDKFTIQPKKIAAIFAMSSEVVRANPHNYIQIMRQKVAEAFAKKFDDAALHGIDTPFGDYVDMTTKSVTLGDNAYDATNNALDLLIKDGKKFTGGLLDARAEPIINGSKDANDRPLFIEPTYTETNSLTRQGRILSRPVAIADHVAQVKDNVVQDNVIGYYGDFSKIMWGQIGGISYDVSDQATLDLSAEQDGSGLTSLWQHNLVAVRCEAEFAIKVRDKDAFVKVKEA</sequence>
<dbReference type="NCBIfam" id="TIGR01554">
    <property type="entry name" value="major_cap_HK97"/>
    <property type="match status" value="1"/>
</dbReference>
<name>A0A8S5TMC9_9CAUD</name>
<evidence type="ECO:0000313" key="4">
    <source>
        <dbReference type="EMBL" id="DAF63954.1"/>
    </source>
</evidence>
<keyword evidence="2" id="KW-0946">Virion</keyword>
<dbReference type="EMBL" id="BK032847">
    <property type="protein sequence ID" value="DAF63954.1"/>
    <property type="molecule type" value="Genomic_DNA"/>
</dbReference>
<evidence type="ECO:0000256" key="1">
    <source>
        <dbReference type="ARBA" id="ARBA00004328"/>
    </source>
</evidence>
<proteinExistence type="predicted"/>
<evidence type="ECO:0000259" key="3">
    <source>
        <dbReference type="Pfam" id="PF05065"/>
    </source>
</evidence>
<dbReference type="SUPFAM" id="SSF56563">
    <property type="entry name" value="Major capsid protein gp5"/>
    <property type="match status" value="1"/>
</dbReference>
<dbReference type="Pfam" id="PF05065">
    <property type="entry name" value="Phage_capsid"/>
    <property type="match status" value="1"/>
</dbReference>
<dbReference type="InterPro" id="IPR054612">
    <property type="entry name" value="Phage_capsid-like_C"/>
</dbReference>
<dbReference type="Gene3D" id="3.30.2320.10">
    <property type="entry name" value="hypothetical protein PF0899 domain"/>
    <property type="match status" value="1"/>
</dbReference>
<protein>
    <submittedName>
        <fullName evidence="4">Major capsid protein</fullName>
    </submittedName>
</protein>
<dbReference type="GO" id="GO:0044423">
    <property type="term" value="C:virion component"/>
    <property type="evidence" value="ECO:0007669"/>
    <property type="project" value="UniProtKB-KW"/>
</dbReference>
<comment type="subcellular location">
    <subcellularLocation>
        <location evidence="1">Virion</location>
    </subcellularLocation>
</comment>
<evidence type="ECO:0000256" key="2">
    <source>
        <dbReference type="ARBA" id="ARBA00022844"/>
    </source>
</evidence>
<accession>A0A8S5TMC9</accession>
<dbReference type="InterPro" id="IPR024455">
    <property type="entry name" value="Phage_capsid"/>
</dbReference>
<organism evidence="4">
    <name type="scientific">Siphoviridae sp. ctGkF2</name>
    <dbReference type="NCBI Taxonomy" id="2827823"/>
    <lineage>
        <taxon>Viruses</taxon>
        <taxon>Duplodnaviria</taxon>
        <taxon>Heunggongvirae</taxon>
        <taxon>Uroviricota</taxon>
        <taxon>Caudoviricetes</taxon>
    </lineage>
</organism>